<dbReference type="RefSeq" id="WP_226768035.1">
    <property type="nucleotide sequence ID" value="NZ_BAAAEO010000006.1"/>
</dbReference>
<protein>
    <recommendedName>
        <fullName evidence="2">asparagine synthase (glutamine-hydrolyzing)</fullName>
        <ecNumber evidence="2">6.3.5.4</ecNumber>
    </recommendedName>
</protein>
<feature type="domain" description="Glutamine amidotransferase type-2" evidence="5">
    <location>
        <begin position="62"/>
        <end position="125"/>
    </location>
</feature>
<evidence type="ECO:0000259" key="5">
    <source>
        <dbReference type="Pfam" id="PF13537"/>
    </source>
</evidence>
<dbReference type="Gene3D" id="3.40.50.620">
    <property type="entry name" value="HUPs"/>
    <property type="match status" value="2"/>
</dbReference>
<dbReference type="Proteomes" id="UP001501169">
    <property type="component" value="Unassembled WGS sequence"/>
</dbReference>
<dbReference type="EC" id="6.3.5.4" evidence="2"/>
<evidence type="ECO:0000313" key="6">
    <source>
        <dbReference type="EMBL" id="GAA0564169.1"/>
    </source>
</evidence>
<dbReference type="InterPro" id="IPR029055">
    <property type="entry name" value="Ntn_hydrolases_N"/>
</dbReference>
<evidence type="ECO:0000256" key="3">
    <source>
        <dbReference type="ARBA" id="ARBA00048741"/>
    </source>
</evidence>
<dbReference type="PANTHER" id="PTHR43284">
    <property type="entry name" value="ASPARAGINE SYNTHETASE (GLUTAMINE-HYDROLYZING)"/>
    <property type="match status" value="1"/>
</dbReference>
<gene>
    <name evidence="6" type="primary">asnB_2</name>
    <name evidence="6" type="ORF">GCM10009098_35400</name>
</gene>
<evidence type="ECO:0000313" key="7">
    <source>
        <dbReference type="Proteomes" id="UP001501169"/>
    </source>
</evidence>
<dbReference type="EMBL" id="BAAAEO010000006">
    <property type="protein sequence ID" value="GAA0564169.1"/>
    <property type="molecule type" value="Genomic_DNA"/>
</dbReference>
<feature type="domain" description="Asparagine synthetase" evidence="4">
    <location>
        <begin position="202"/>
        <end position="528"/>
    </location>
</feature>
<reference evidence="6 7" key="1">
    <citation type="journal article" date="2019" name="Int. J. Syst. Evol. Microbiol.">
        <title>The Global Catalogue of Microorganisms (GCM) 10K type strain sequencing project: providing services to taxonomists for standard genome sequencing and annotation.</title>
        <authorList>
            <consortium name="The Broad Institute Genomics Platform"/>
            <consortium name="The Broad Institute Genome Sequencing Center for Infectious Disease"/>
            <person name="Wu L."/>
            <person name="Ma J."/>
        </authorList>
    </citation>
    <scope>NUCLEOTIDE SEQUENCE [LARGE SCALE GENOMIC DNA]</scope>
    <source>
        <strain evidence="6 7">JCM 14331</strain>
    </source>
</reference>
<comment type="catalytic activity">
    <reaction evidence="3">
        <text>L-aspartate + L-glutamine + ATP + H2O = L-asparagine + L-glutamate + AMP + diphosphate + H(+)</text>
        <dbReference type="Rhea" id="RHEA:12228"/>
        <dbReference type="ChEBI" id="CHEBI:15377"/>
        <dbReference type="ChEBI" id="CHEBI:15378"/>
        <dbReference type="ChEBI" id="CHEBI:29985"/>
        <dbReference type="ChEBI" id="CHEBI:29991"/>
        <dbReference type="ChEBI" id="CHEBI:30616"/>
        <dbReference type="ChEBI" id="CHEBI:33019"/>
        <dbReference type="ChEBI" id="CHEBI:58048"/>
        <dbReference type="ChEBI" id="CHEBI:58359"/>
        <dbReference type="ChEBI" id="CHEBI:456215"/>
        <dbReference type="EC" id="6.3.5.4"/>
    </reaction>
</comment>
<dbReference type="InterPro" id="IPR017932">
    <property type="entry name" value="GATase_2_dom"/>
</dbReference>
<dbReference type="Pfam" id="PF13537">
    <property type="entry name" value="GATase_7"/>
    <property type="match status" value="1"/>
</dbReference>
<sequence length="570" mass="64320">MNTDFICISQNKITEASGHFMAGKQWLSYRGETTVCEDEQGVLLLFGYVHNQDFNATPAYWLNLLQHDNEQLLAAANMLDGAYNMLLLNKSTGHCSLITDRLGCHRLYYYQSADAIWFSTDLAYIATKAGPSHFDRYGLMETLHFRWLTGQHSLFENVKKLPHAAVVQLQAGKPPAVEQRFGLLPARKTQADKTPEAHADAVQQLLCTNIASSVKQTDRVAVLLSGGVDSSVLLAICCQLKLNVIAVTPVHDNHSNPELETAKQFARELGVEHRIVPVKDDMLEPLFCDTVQRLAGAPRSHSAISLLYIMRQLAGEFDKVLYGEGADTLFGSRAVKHFTRRYQKHLKLKRLMRVLPGSELIVRRLPSGSRFKKLADFDVQQDTISSIKLTLQPATEMALADDVRLDSSAILRQLNTDSAVFTNFDSAVRYVKQVVFSSDVVNHFFEMSRLAALYDLQLVNPFVCWPVMYYASQLPDEYYLGGDFVKPILRKIGEQFYTPKLMYLPKFGFPVPHKHWLDTSLNKLSRQAVTFFNVPEVWAEDTEMIWTLTGLYLLAVRADMAPCRLTNGVN</sequence>
<dbReference type="Gene3D" id="3.60.20.10">
    <property type="entry name" value="Glutamine Phosphoribosylpyrophosphate, subunit 1, domain 1"/>
    <property type="match status" value="1"/>
</dbReference>
<evidence type="ECO:0000256" key="2">
    <source>
        <dbReference type="ARBA" id="ARBA00012737"/>
    </source>
</evidence>
<dbReference type="PANTHER" id="PTHR43284:SF1">
    <property type="entry name" value="ASPARAGINE SYNTHETASE"/>
    <property type="match status" value="1"/>
</dbReference>
<dbReference type="CDD" id="cd01991">
    <property type="entry name" value="Asn_synthase_B_C"/>
    <property type="match status" value="1"/>
</dbReference>
<dbReference type="InterPro" id="IPR001962">
    <property type="entry name" value="Asn_synthase"/>
</dbReference>
<evidence type="ECO:0000256" key="1">
    <source>
        <dbReference type="ARBA" id="ARBA00005187"/>
    </source>
</evidence>
<keyword evidence="7" id="KW-1185">Reference proteome</keyword>
<accession>A0ABN1EDF9</accession>
<dbReference type="InterPro" id="IPR051786">
    <property type="entry name" value="ASN_synthetase/amidase"/>
</dbReference>
<organism evidence="6 7">
    <name type="scientific">Rheinheimera aquimaris</name>
    <dbReference type="NCBI Taxonomy" id="412437"/>
    <lineage>
        <taxon>Bacteria</taxon>
        <taxon>Pseudomonadati</taxon>
        <taxon>Pseudomonadota</taxon>
        <taxon>Gammaproteobacteria</taxon>
        <taxon>Chromatiales</taxon>
        <taxon>Chromatiaceae</taxon>
        <taxon>Rheinheimera</taxon>
    </lineage>
</organism>
<dbReference type="Pfam" id="PF00733">
    <property type="entry name" value="Asn_synthase"/>
    <property type="match status" value="1"/>
</dbReference>
<name>A0ABN1EDF9_9GAMM</name>
<evidence type="ECO:0000259" key="4">
    <source>
        <dbReference type="Pfam" id="PF00733"/>
    </source>
</evidence>
<comment type="pathway">
    <text evidence="1">Amino-acid biosynthesis; L-asparagine biosynthesis; L-asparagine from L-aspartate (L-Gln route): step 1/1.</text>
</comment>
<proteinExistence type="predicted"/>
<dbReference type="SUPFAM" id="SSF56235">
    <property type="entry name" value="N-terminal nucleophile aminohydrolases (Ntn hydrolases)"/>
    <property type="match status" value="1"/>
</dbReference>
<comment type="caution">
    <text evidence="6">The sequence shown here is derived from an EMBL/GenBank/DDBJ whole genome shotgun (WGS) entry which is preliminary data.</text>
</comment>
<dbReference type="InterPro" id="IPR014729">
    <property type="entry name" value="Rossmann-like_a/b/a_fold"/>
</dbReference>
<dbReference type="SUPFAM" id="SSF52402">
    <property type="entry name" value="Adenine nucleotide alpha hydrolases-like"/>
    <property type="match status" value="1"/>
</dbReference>